<comment type="caution">
    <text evidence="2">The sequence shown here is derived from an EMBL/GenBank/DDBJ whole genome shotgun (WGS) entry which is preliminary data.</text>
</comment>
<gene>
    <name evidence="2" type="ORF">FN846DRAFT_471616</name>
    <name evidence="3" type="ORF">FN846DRAFT_472934</name>
</gene>
<organism evidence="2 4">
    <name type="scientific">Sphaerosporella brunnea</name>
    <dbReference type="NCBI Taxonomy" id="1250544"/>
    <lineage>
        <taxon>Eukaryota</taxon>
        <taxon>Fungi</taxon>
        <taxon>Dikarya</taxon>
        <taxon>Ascomycota</taxon>
        <taxon>Pezizomycotina</taxon>
        <taxon>Pezizomycetes</taxon>
        <taxon>Pezizales</taxon>
        <taxon>Pyronemataceae</taxon>
        <taxon>Sphaerosporella</taxon>
    </lineage>
</organism>
<dbReference type="EMBL" id="VXIS01000395">
    <property type="protein sequence ID" value="KAA8893858.1"/>
    <property type="molecule type" value="Genomic_DNA"/>
</dbReference>
<dbReference type="InParanoid" id="A0A5J5EFK9"/>
<evidence type="ECO:0000313" key="2">
    <source>
        <dbReference type="EMBL" id="KAA8893857.1"/>
    </source>
</evidence>
<dbReference type="InterPro" id="IPR014710">
    <property type="entry name" value="RmlC-like_jellyroll"/>
</dbReference>
<dbReference type="InterPro" id="IPR039935">
    <property type="entry name" value="YML079W-like"/>
</dbReference>
<dbReference type="Pfam" id="PF06172">
    <property type="entry name" value="Cupin_5"/>
    <property type="match status" value="1"/>
</dbReference>
<dbReference type="Proteomes" id="UP000326924">
    <property type="component" value="Unassembled WGS sequence"/>
</dbReference>
<protein>
    <submittedName>
        <fullName evidence="2">RmlC-like cupin domain-containing protein</fullName>
    </submittedName>
</protein>
<dbReference type="AlphaFoldDB" id="A0A5J5EFK9"/>
<evidence type="ECO:0000313" key="4">
    <source>
        <dbReference type="Proteomes" id="UP000326924"/>
    </source>
</evidence>
<dbReference type="EMBL" id="VXIS01000395">
    <property type="protein sequence ID" value="KAA8893857.1"/>
    <property type="molecule type" value="Genomic_DNA"/>
</dbReference>
<dbReference type="OrthoDB" id="6614653at2759"/>
<dbReference type="InterPro" id="IPR011051">
    <property type="entry name" value="RmlC_Cupin_sf"/>
</dbReference>
<proteinExistence type="predicted"/>
<dbReference type="PANTHER" id="PTHR33387:SF3">
    <property type="entry name" value="DUF985 DOMAIN-CONTAINING PROTEIN"/>
    <property type="match status" value="1"/>
</dbReference>
<evidence type="ECO:0000259" key="1">
    <source>
        <dbReference type="Pfam" id="PF06172"/>
    </source>
</evidence>
<sequence length="178" mass="20114">MSAAASEAEALIRTLQLQPHPEGGFFRRTHEDTRLVPNPFATATDDDDDDATRLASTSIHYLLTPASPVGHWHRNKALTYHFLHRGRGRYRLLHPDGRLEEYVVGPDVESGERIMWVVEGGVWKTSAVEDGDGLLLISEVVVPGFEFRDHEFLDWESLVRLVGEQKAAELGRFLKKEI</sequence>
<feature type="domain" description="DUF985" evidence="1">
    <location>
        <begin position="10"/>
        <end position="153"/>
    </location>
</feature>
<dbReference type="Gene3D" id="2.60.120.10">
    <property type="entry name" value="Jelly Rolls"/>
    <property type="match status" value="1"/>
</dbReference>
<name>A0A5J5EFK9_9PEZI</name>
<accession>A0A5J5EFK9</accession>
<evidence type="ECO:0000313" key="3">
    <source>
        <dbReference type="EMBL" id="KAA8893858.1"/>
    </source>
</evidence>
<dbReference type="CDD" id="cd06121">
    <property type="entry name" value="cupin_YML079wp"/>
    <property type="match status" value="1"/>
</dbReference>
<keyword evidence="4" id="KW-1185">Reference proteome</keyword>
<dbReference type="PANTHER" id="PTHR33387">
    <property type="entry name" value="RMLC-LIKE JELLY ROLL FOLD PROTEIN"/>
    <property type="match status" value="1"/>
</dbReference>
<dbReference type="InterPro" id="IPR009327">
    <property type="entry name" value="Cupin_DUF985"/>
</dbReference>
<reference evidence="2 4" key="1">
    <citation type="submission" date="2019-09" db="EMBL/GenBank/DDBJ databases">
        <title>Draft genome of the ectomycorrhizal ascomycete Sphaerosporella brunnea.</title>
        <authorList>
            <consortium name="DOE Joint Genome Institute"/>
            <person name="Benucci G.M."/>
            <person name="Marozzi G."/>
            <person name="Antonielli L."/>
            <person name="Sanchez S."/>
            <person name="Marco P."/>
            <person name="Wang X."/>
            <person name="Falini L.B."/>
            <person name="Barry K."/>
            <person name="Haridas S."/>
            <person name="Lipzen A."/>
            <person name="Labutti K."/>
            <person name="Grigoriev I.V."/>
            <person name="Murat C."/>
            <person name="Martin F."/>
            <person name="Albertini E."/>
            <person name="Donnini D."/>
            <person name="Bonito G."/>
        </authorList>
    </citation>
    <scope>NUCLEOTIDE SEQUENCE [LARGE SCALE GENOMIC DNA]</scope>
    <source>
        <strain evidence="2 4">Sb_GMNB300</strain>
    </source>
</reference>
<dbReference type="FunCoup" id="A0A5J5EFK9">
    <property type="interactions" value="86"/>
</dbReference>
<dbReference type="SUPFAM" id="SSF51182">
    <property type="entry name" value="RmlC-like cupins"/>
    <property type="match status" value="1"/>
</dbReference>